<feature type="non-terminal residue" evidence="2">
    <location>
        <position position="1"/>
    </location>
</feature>
<proteinExistence type="predicted"/>
<comment type="caution">
    <text evidence="2">The sequence shown here is derived from an EMBL/GenBank/DDBJ whole genome shotgun (WGS) entry which is preliminary data.</text>
</comment>
<accession>A0AAE0GZH7</accession>
<sequence length="220" mass="22408">VHAVGSLREGHLLLAGETHSSKLLAAQFDGSNPGRSGGVPETLLREQPAEGGGEAKAEPGAGALSHGDAIVVCLQANTLVDVQANQGSFSGYRLSGSRQVSALTLAALGQEVWVGGTTNSRDLRVQAPEGQEPLQAAMQGASDGYIAKLAVGDGCRLGPMLLSTYLGGSGQDSVDALVPGNDGGLWVLGTTTSKDLLVTNTSKQARHGGGLRDLFVGRII</sequence>
<evidence type="ECO:0000313" key="2">
    <source>
        <dbReference type="EMBL" id="KAK3287214.1"/>
    </source>
</evidence>
<feature type="region of interest" description="Disordered" evidence="1">
    <location>
        <begin position="28"/>
        <end position="61"/>
    </location>
</feature>
<dbReference type="EMBL" id="LGRX02000957">
    <property type="protein sequence ID" value="KAK3287214.1"/>
    <property type="molecule type" value="Genomic_DNA"/>
</dbReference>
<reference evidence="2 3" key="1">
    <citation type="journal article" date="2015" name="Genome Biol. Evol.">
        <title>Comparative Genomics of a Bacterivorous Green Alga Reveals Evolutionary Causalities and Consequences of Phago-Mixotrophic Mode of Nutrition.</title>
        <authorList>
            <person name="Burns J.A."/>
            <person name="Paasch A."/>
            <person name="Narechania A."/>
            <person name="Kim E."/>
        </authorList>
    </citation>
    <scope>NUCLEOTIDE SEQUENCE [LARGE SCALE GENOMIC DNA]</scope>
    <source>
        <strain evidence="2 3">PLY_AMNH</strain>
    </source>
</reference>
<evidence type="ECO:0000256" key="1">
    <source>
        <dbReference type="SAM" id="MobiDB-lite"/>
    </source>
</evidence>
<gene>
    <name evidence="2" type="ORF">CYMTET_5265</name>
</gene>
<dbReference type="AlphaFoldDB" id="A0AAE0GZH7"/>
<name>A0AAE0GZH7_9CHLO</name>
<organism evidence="2 3">
    <name type="scientific">Cymbomonas tetramitiformis</name>
    <dbReference type="NCBI Taxonomy" id="36881"/>
    <lineage>
        <taxon>Eukaryota</taxon>
        <taxon>Viridiplantae</taxon>
        <taxon>Chlorophyta</taxon>
        <taxon>Pyramimonadophyceae</taxon>
        <taxon>Pyramimonadales</taxon>
        <taxon>Pyramimonadaceae</taxon>
        <taxon>Cymbomonas</taxon>
    </lineage>
</organism>
<keyword evidence="3" id="KW-1185">Reference proteome</keyword>
<dbReference type="Proteomes" id="UP001190700">
    <property type="component" value="Unassembled WGS sequence"/>
</dbReference>
<feature type="compositionally biased region" description="Basic and acidic residues" evidence="1">
    <location>
        <begin position="43"/>
        <end position="57"/>
    </location>
</feature>
<evidence type="ECO:0000313" key="3">
    <source>
        <dbReference type="Proteomes" id="UP001190700"/>
    </source>
</evidence>
<protein>
    <submittedName>
        <fullName evidence="2">Uncharacterized protein</fullName>
    </submittedName>
</protein>